<protein>
    <submittedName>
        <fullName evidence="1">Uncharacterized protein</fullName>
    </submittedName>
</protein>
<organism evidence="1 2">
    <name type="scientific">Gordonia hydrophobica</name>
    <dbReference type="NCBI Taxonomy" id="40516"/>
    <lineage>
        <taxon>Bacteria</taxon>
        <taxon>Bacillati</taxon>
        <taxon>Actinomycetota</taxon>
        <taxon>Actinomycetes</taxon>
        <taxon>Mycobacteriales</taxon>
        <taxon>Gordoniaceae</taxon>
        <taxon>Gordonia</taxon>
    </lineage>
</organism>
<dbReference type="EMBL" id="CP136137">
    <property type="protein sequence ID" value="WYY06053.1"/>
    <property type="molecule type" value="Genomic_DNA"/>
</dbReference>
<evidence type="ECO:0000313" key="2">
    <source>
        <dbReference type="Proteomes" id="UP001479933"/>
    </source>
</evidence>
<accession>A0ABZ2TXI3</accession>
<reference evidence="1 2" key="1">
    <citation type="journal article" date="2023" name="Virus Evol.">
        <title>Computational host range prediction-The good, the bad, and the ugly.</title>
        <authorList>
            <person name="Howell A.A."/>
            <person name="Versoza C.J."/>
            <person name="Pfeifer S.P."/>
        </authorList>
    </citation>
    <scope>NUCLEOTIDE SEQUENCE [LARGE SCALE GENOMIC DNA]</scope>
    <source>
        <strain evidence="1 2">1610/1b</strain>
    </source>
</reference>
<evidence type="ECO:0000313" key="1">
    <source>
        <dbReference type="EMBL" id="WYY06053.1"/>
    </source>
</evidence>
<proteinExistence type="predicted"/>
<name>A0ABZ2TXI3_9ACTN</name>
<dbReference type="Proteomes" id="UP001479933">
    <property type="component" value="Chromosome"/>
</dbReference>
<keyword evidence="2" id="KW-1185">Reference proteome</keyword>
<dbReference type="RefSeq" id="WP_066161674.1">
    <property type="nucleotide sequence ID" value="NZ_CP136137.1"/>
</dbReference>
<sequence length="98" mass="10912">MDLSLRALYDAVERRVTPVVEDVVHSGEFRTANQVAGGVQRAVGRRVGGVVASMLHMVNLPAGTDVKKLRRQIGELDYEVRQLRLELAARDAERESEK</sequence>
<gene>
    <name evidence="1" type="ORF">RVF87_13315</name>
</gene>